<dbReference type="GO" id="GO:0005886">
    <property type="term" value="C:plasma membrane"/>
    <property type="evidence" value="ECO:0007669"/>
    <property type="project" value="TreeGrafter"/>
</dbReference>
<organism evidence="2 3">
    <name type="scientific">Stieleria bergensis</name>
    <dbReference type="NCBI Taxonomy" id="2528025"/>
    <lineage>
        <taxon>Bacteria</taxon>
        <taxon>Pseudomonadati</taxon>
        <taxon>Planctomycetota</taxon>
        <taxon>Planctomycetia</taxon>
        <taxon>Pirellulales</taxon>
        <taxon>Pirellulaceae</taxon>
        <taxon>Stieleria</taxon>
    </lineage>
</organism>
<dbReference type="OrthoDB" id="4420885at2"/>
<dbReference type="EC" id="1.3.1.-" evidence="2"/>
<proteinExistence type="predicted"/>
<dbReference type="RefSeq" id="WP_145275484.1">
    <property type="nucleotide sequence ID" value="NZ_CP036272.1"/>
</dbReference>
<gene>
    <name evidence="2" type="ORF">SV7mr_39510</name>
</gene>
<dbReference type="Gene3D" id="3.40.50.720">
    <property type="entry name" value="NAD(P)-binding Rossmann-like Domain"/>
    <property type="match status" value="1"/>
</dbReference>
<dbReference type="EMBL" id="CP036272">
    <property type="protein sequence ID" value="QDT61416.1"/>
    <property type="molecule type" value="Genomic_DNA"/>
</dbReference>
<keyword evidence="2" id="KW-0560">Oxidoreductase</keyword>
<dbReference type="GO" id="GO:0009247">
    <property type="term" value="P:glycolipid biosynthetic process"/>
    <property type="evidence" value="ECO:0007669"/>
    <property type="project" value="TreeGrafter"/>
</dbReference>
<evidence type="ECO:0000313" key="3">
    <source>
        <dbReference type="Proteomes" id="UP000315003"/>
    </source>
</evidence>
<evidence type="ECO:0000259" key="1">
    <source>
        <dbReference type="Pfam" id="PF03435"/>
    </source>
</evidence>
<evidence type="ECO:0000313" key="2">
    <source>
        <dbReference type="EMBL" id="QDT61416.1"/>
    </source>
</evidence>
<sequence>MTKKPDFDIVLWGGSSFVGKLVAEHLHQTYGVDGSIRWAIGGRNERKLNDTRDWLGTGAAELPIVVGDAHDREFLDSMVQSTKVVLSTVGPYARYGKELVAVCAASGTDYCDLTGEIPFIQEMMNRHAAEADASGARILHCCGVDSLPSDLGVWTLNQVAERQFGCGIADVTNEVKSFNGRFSGGTIASLGGTLEDASRDEKVAAVLDNPYAICPPKRRSGVAQPDIAAVQRSESGAWLGPFFMAIVNTRVVHATNAQLNYPYGTNFTYGEGMHVGGKLAANVLGLASRMFYWAYGFRPTRALLNATILPNPGTGPSKKSREEGDFEFHFIARTRSGDRLALVVSGERDPGYGASSRMIGEVAVCLACDLPKSACPGGFWTPAAAIAEKIIPRLIENAGIKFELLNEAGERCPVGSLLFGSDRTNANENPSPAAAVQ</sequence>
<dbReference type="InterPro" id="IPR051276">
    <property type="entry name" value="Saccharopine_DH-like_oxidrdct"/>
</dbReference>
<dbReference type="AlphaFoldDB" id="A0A517SZ53"/>
<feature type="domain" description="Saccharopine dehydrogenase NADP binding" evidence="1">
    <location>
        <begin position="12"/>
        <end position="137"/>
    </location>
</feature>
<name>A0A517SZ53_9BACT</name>
<dbReference type="Proteomes" id="UP000315003">
    <property type="component" value="Chromosome"/>
</dbReference>
<dbReference type="GO" id="GO:0016491">
    <property type="term" value="F:oxidoreductase activity"/>
    <property type="evidence" value="ECO:0007669"/>
    <property type="project" value="UniProtKB-KW"/>
</dbReference>
<dbReference type="PANTHER" id="PTHR12286">
    <property type="entry name" value="SACCHAROPINE DEHYDROGENASE-LIKE OXIDOREDUCTASE"/>
    <property type="match status" value="1"/>
</dbReference>
<dbReference type="Pfam" id="PF03435">
    <property type="entry name" value="Sacchrp_dh_NADP"/>
    <property type="match status" value="1"/>
</dbReference>
<accession>A0A517SZ53</accession>
<dbReference type="InterPro" id="IPR036291">
    <property type="entry name" value="NAD(P)-bd_dom_sf"/>
</dbReference>
<protein>
    <submittedName>
        <fullName evidence="2">Trans-acting enoyl reductase</fullName>
        <ecNumber evidence="2">1.3.1.-</ecNumber>
    </submittedName>
</protein>
<dbReference type="InterPro" id="IPR005097">
    <property type="entry name" value="Sacchrp_dh_NADP-bd"/>
</dbReference>
<keyword evidence="3" id="KW-1185">Reference proteome</keyword>
<dbReference type="PANTHER" id="PTHR12286:SF5">
    <property type="entry name" value="SACCHAROPINE DEHYDROGENASE-LIKE OXIDOREDUCTASE"/>
    <property type="match status" value="1"/>
</dbReference>
<dbReference type="SUPFAM" id="SSF51735">
    <property type="entry name" value="NAD(P)-binding Rossmann-fold domains"/>
    <property type="match status" value="1"/>
</dbReference>
<reference evidence="2 3" key="1">
    <citation type="submission" date="2019-02" db="EMBL/GenBank/DDBJ databases">
        <title>Deep-cultivation of Planctomycetes and their phenomic and genomic characterization uncovers novel biology.</title>
        <authorList>
            <person name="Wiegand S."/>
            <person name="Jogler M."/>
            <person name="Boedeker C."/>
            <person name="Pinto D."/>
            <person name="Vollmers J."/>
            <person name="Rivas-Marin E."/>
            <person name="Kohn T."/>
            <person name="Peeters S.H."/>
            <person name="Heuer A."/>
            <person name="Rast P."/>
            <person name="Oberbeckmann S."/>
            <person name="Bunk B."/>
            <person name="Jeske O."/>
            <person name="Meyerdierks A."/>
            <person name="Storesund J.E."/>
            <person name="Kallscheuer N."/>
            <person name="Luecker S."/>
            <person name="Lage O.M."/>
            <person name="Pohl T."/>
            <person name="Merkel B.J."/>
            <person name="Hornburger P."/>
            <person name="Mueller R.-W."/>
            <person name="Bruemmer F."/>
            <person name="Labrenz M."/>
            <person name="Spormann A.M."/>
            <person name="Op den Camp H."/>
            <person name="Overmann J."/>
            <person name="Amann R."/>
            <person name="Jetten M.S.M."/>
            <person name="Mascher T."/>
            <person name="Medema M.H."/>
            <person name="Devos D.P."/>
            <person name="Kaster A.-K."/>
            <person name="Ovreas L."/>
            <person name="Rohde M."/>
            <person name="Galperin M.Y."/>
            <person name="Jogler C."/>
        </authorList>
    </citation>
    <scope>NUCLEOTIDE SEQUENCE [LARGE SCALE GENOMIC DNA]</scope>
    <source>
        <strain evidence="2 3">SV_7m_r</strain>
    </source>
</reference>